<sequence length="60" mass="6998">MITEEKIREATNKAFEAYRKKKQIPTHFVDAARIDFQAGWSAALEFLFIELVEDHDNDKA</sequence>
<protein>
    <submittedName>
        <fullName evidence="1">Uncharacterized protein</fullName>
    </submittedName>
</protein>
<evidence type="ECO:0000313" key="1">
    <source>
        <dbReference type="EMBL" id="DBA55427.1"/>
    </source>
</evidence>
<organism evidence="1">
    <name type="scientific">Porphyromonas phage phage018a_AFR5B1</name>
    <dbReference type="NCBI Taxonomy" id="3154108"/>
    <lineage>
        <taxon>Viruses</taxon>
        <taxon>Duplodnaviria</taxon>
        <taxon>Heunggongvirae</taxon>
        <taxon>Uroviricota</taxon>
        <taxon>Caudoviricetes</taxon>
        <taxon>Nixviridae</taxon>
        <taxon>Dewhirstvirus</taxon>
        <taxon>Dewhirstvirus pging00L</taxon>
    </lineage>
</organism>
<name>A0AAT9J8J6_9CAUD</name>
<accession>A0AAT9J8J6</accession>
<proteinExistence type="predicted"/>
<dbReference type="EMBL" id="BK068099">
    <property type="protein sequence ID" value="DBA55427.1"/>
    <property type="molecule type" value="Genomic_DNA"/>
</dbReference>
<reference evidence="1" key="2">
    <citation type="submission" date="2024-05" db="EMBL/GenBank/DDBJ databases">
        <authorList>
            <person name="Matrishin C.B."/>
            <person name="Kauffman K.M."/>
        </authorList>
    </citation>
    <scope>NUCLEOTIDE SEQUENCE</scope>
</reference>
<reference evidence="1" key="1">
    <citation type="journal article" date="2023" name="Microbiome">
        <title>Phages are unrecognized players in the ecology of the oral pathogen Porphyromonas gingivalis.</title>
        <authorList>
            <person name="Matrishin C.B."/>
            <person name="Haase E.M."/>
            <person name="Dewhirst F.E."/>
            <person name="Mark Welch J.L."/>
            <person name="Miranda-Sanchez F."/>
            <person name="Chen T."/>
            <person name="MacFarland D.C."/>
            <person name="Kauffman K.M."/>
        </authorList>
    </citation>
    <scope>NUCLEOTIDE SEQUENCE</scope>
</reference>